<keyword evidence="1" id="KW-0479">Metal-binding</keyword>
<evidence type="ECO:0000259" key="6">
    <source>
        <dbReference type="PROSITE" id="PS50157"/>
    </source>
</evidence>
<protein>
    <recommendedName>
        <fullName evidence="6">C2H2-type domain-containing protein</fullName>
    </recommendedName>
</protein>
<dbReference type="InterPro" id="IPR036236">
    <property type="entry name" value="Znf_C2H2_sf"/>
</dbReference>
<dbReference type="InterPro" id="IPR013087">
    <property type="entry name" value="Znf_C2H2_type"/>
</dbReference>
<evidence type="ECO:0000256" key="4">
    <source>
        <dbReference type="ARBA" id="ARBA00022833"/>
    </source>
</evidence>
<evidence type="ECO:0000313" key="7">
    <source>
        <dbReference type="EMBL" id="KAL2798184.1"/>
    </source>
</evidence>
<dbReference type="SMART" id="SM00355">
    <property type="entry name" value="ZnF_C2H2"/>
    <property type="match status" value="7"/>
</dbReference>
<keyword evidence="2" id="KW-0677">Repeat</keyword>
<dbReference type="PROSITE" id="PS50157">
    <property type="entry name" value="ZINC_FINGER_C2H2_2"/>
    <property type="match status" value="2"/>
</dbReference>
<keyword evidence="4" id="KW-0862">Zinc</keyword>
<name>A0ABR4GGK1_9EURO</name>
<keyword evidence="3 5" id="KW-0863">Zinc-finger</keyword>
<feature type="domain" description="C2H2-type" evidence="6">
    <location>
        <begin position="214"/>
        <end position="238"/>
    </location>
</feature>
<keyword evidence="8" id="KW-1185">Reference proteome</keyword>
<organism evidence="7 8">
    <name type="scientific">Aspergillus keveii</name>
    <dbReference type="NCBI Taxonomy" id="714993"/>
    <lineage>
        <taxon>Eukaryota</taxon>
        <taxon>Fungi</taxon>
        <taxon>Dikarya</taxon>
        <taxon>Ascomycota</taxon>
        <taxon>Pezizomycotina</taxon>
        <taxon>Eurotiomycetes</taxon>
        <taxon>Eurotiomycetidae</taxon>
        <taxon>Eurotiales</taxon>
        <taxon>Aspergillaceae</taxon>
        <taxon>Aspergillus</taxon>
        <taxon>Aspergillus subgen. Nidulantes</taxon>
    </lineage>
</organism>
<feature type="domain" description="C2H2-type" evidence="6">
    <location>
        <begin position="111"/>
        <end position="140"/>
    </location>
</feature>
<evidence type="ECO:0000256" key="5">
    <source>
        <dbReference type="PROSITE-ProRule" id="PRU00042"/>
    </source>
</evidence>
<dbReference type="Gene3D" id="3.30.160.60">
    <property type="entry name" value="Classic Zinc Finger"/>
    <property type="match status" value="2"/>
</dbReference>
<dbReference type="PROSITE" id="PS00028">
    <property type="entry name" value="ZINC_FINGER_C2H2_1"/>
    <property type="match status" value="3"/>
</dbReference>
<dbReference type="PANTHER" id="PTHR24379">
    <property type="entry name" value="KRAB AND ZINC FINGER DOMAIN-CONTAINING"/>
    <property type="match status" value="1"/>
</dbReference>
<dbReference type="EMBL" id="JBFTWV010000014">
    <property type="protein sequence ID" value="KAL2798184.1"/>
    <property type="molecule type" value="Genomic_DNA"/>
</dbReference>
<proteinExistence type="predicted"/>
<dbReference type="Pfam" id="PF12874">
    <property type="entry name" value="zf-met"/>
    <property type="match status" value="1"/>
</dbReference>
<dbReference type="Pfam" id="PF12171">
    <property type="entry name" value="zf-C2H2_jaz"/>
    <property type="match status" value="1"/>
</dbReference>
<evidence type="ECO:0000256" key="2">
    <source>
        <dbReference type="ARBA" id="ARBA00022737"/>
    </source>
</evidence>
<dbReference type="PANTHER" id="PTHR24379:SF121">
    <property type="entry name" value="C2H2-TYPE DOMAIN-CONTAINING PROTEIN"/>
    <property type="match status" value="1"/>
</dbReference>
<dbReference type="InterPro" id="IPR022755">
    <property type="entry name" value="Znf_C2H2_jaz"/>
</dbReference>
<evidence type="ECO:0000256" key="1">
    <source>
        <dbReference type="ARBA" id="ARBA00022723"/>
    </source>
</evidence>
<accession>A0ABR4GGK1</accession>
<reference evidence="7 8" key="1">
    <citation type="submission" date="2024-07" db="EMBL/GenBank/DDBJ databases">
        <title>Section-level genome sequencing and comparative genomics of Aspergillus sections Usti and Cavernicolus.</title>
        <authorList>
            <consortium name="Lawrence Berkeley National Laboratory"/>
            <person name="Nybo J.L."/>
            <person name="Vesth T.C."/>
            <person name="Theobald S."/>
            <person name="Frisvad J.C."/>
            <person name="Larsen T.O."/>
            <person name="Kjaerboelling I."/>
            <person name="Rothschild-Mancinelli K."/>
            <person name="Lyhne E.K."/>
            <person name="Kogle M.E."/>
            <person name="Barry K."/>
            <person name="Clum A."/>
            <person name="Na H."/>
            <person name="Ledsgaard L."/>
            <person name="Lin J."/>
            <person name="Lipzen A."/>
            <person name="Kuo A."/>
            <person name="Riley R."/>
            <person name="Mondo S."/>
            <person name="Labutti K."/>
            <person name="Haridas S."/>
            <person name="Pangalinan J."/>
            <person name="Salamov A.A."/>
            <person name="Simmons B.A."/>
            <person name="Magnuson J.K."/>
            <person name="Chen J."/>
            <person name="Drula E."/>
            <person name="Henrissat B."/>
            <person name="Wiebenga A."/>
            <person name="Lubbers R.J."/>
            <person name="Gomes A.C."/>
            <person name="Makela M.R."/>
            <person name="Stajich J."/>
            <person name="Grigoriev I.V."/>
            <person name="Mortensen U.H."/>
            <person name="De Vries R.P."/>
            <person name="Baker S.E."/>
            <person name="Andersen M.R."/>
        </authorList>
    </citation>
    <scope>NUCLEOTIDE SEQUENCE [LARGE SCALE GENOMIC DNA]</scope>
    <source>
        <strain evidence="7 8">CBS 209.92</strain>
    </source>
</reference>
<evidence type="ECO:0000313" key="8">
    <source>
        <dbReference type="Proteomes" id="UP001610563"/>
    </source>
</evidence>
<sequence length="293" mass="34685">MFFKCETCQDTFYTQWACDNHRDDDNHWPRCETCDESIQTLRSREQHMDDLGHWPKCEICKCVFPTWSAYEKHINNLVHWPPTVPCETCNERFHTQPLVEQYMRVAGHYGNYCKTCDQFFDNENNLRKHLKSKTHRGSNMAWHHSEIDNTTTSGSIRHLETASSIDVRRMNRQTTQRVSSYIDTQRLLTHQTHWRDDENRQYLATHRAWNGFGWECYVCHKEFARRAGLGNHLNSSAHRQRIYHCSNEKCTKEFSSLDGLFKHLESDACSIARFDRGPRRVKSSSRRSIGSMT</sequence>
<dbReference type="Proteomes" id="UP001610563">
    <property type="component" value="Unassembled WGS sequence"/>
</dbReference>
<gene>
    <name evidence="7" type="ORF">BJX66DRAFT_334223</name>
</gene>
<dbReference type="Pfam" id="PF00096">
    <property type="entry name" value="zf-C2H2"/>
    <property type="match status" value="1"/>
</dbReference>
<evidence type="ECO:0000256" key="3">
    <source>
        <dbReference type="ARBA" id="ARBA00022771"/>
    </source>
</evidence>
<dbReference type="SUPFAM" id="SSF57667">
    <property type="entry name" value="beta-beta-alpha zinc fingers"/>
    <property type="match status" value="1"/>
</dbReference>
<comment type="caution">
    <text evidence="7">The sequence shown here is derived from an EMBL/GenBank/DDBJ whole genome shotgun (WGS) entry which is preliminary data.</text>
</comment>